<sequence length="104" mass="10697">MAFAAASAASAQAYLTYTSPPATARLPAFVGQVYRGPAFQRIPQIVNYPAFRPVATAAPAPAPAPAAASPRPAPPPPPPEPETVILELGGNQTVIVPRARLSDN</sequence>
<feature type="region of interest" description="Disordered" evidence="1">
    <location>
        <begin position="58"/>
        <end position="91"/>
    </location>
</feature>
<dbReference type="HOGENOM" id="CLU_2247253_0_0_5"/>
<dbReference type="Proteomes" id="UP000003635">
    <property type="component" value="Unassembled WGS sequence"/>
</dbReference>
<reference evidence="2 3" key="1">
    <citation type="journal article" date="2010" name="J. Bacteriol.">
        <title>Genome sequences of Oceanicola granulosus HTCC2516(T) and Oceanicola batsensis HTCC2597(TDelta).</title>
        <authorList>
            <person name="Thrash J.C."/>
            <person name="Cho J.C."/>
            <person name="Vergin K.L."/>
            <person name="Giovannoni S.J."/>
        </authorList>
    </citation>
    <scope>NUCLEOTIDE SEQUENCE [LARGE SCALE GENOMIC DNA]</scope>
    <source>
        <strain evidence="3">ATCC BAA-861 / DSM 15982 / KCTC 12143 / HTCC2516</strain>
    </source>
</reference>
<evidence type="ECO:0000313" key="2">
    <source>
        <dbReference type="EMBL" id="EAR51124.1"/>
    </source>
</evidence>
<feature type="compositionally biased region" description="Low complexity" evidence="1">
    <location>
        <begin position="58"/>
        <end position="70"/>
    </location>
</feature>
<dbReference type="AlphaFoldDB" id="Q2CEK8"/>
<evidence type="ECO:0000313" key="3">
    <source>
        <dbReference type="Proteomes" id="UP000003635"/>
    </source>
</evidence>
<accession>Q2CEK8</accession>
<feature type="compositionally biased region" description="Pro residues" evidence="1">
    <location>
        <begin position="71"/>
        <end position="81"/>
    </location>
</feature>
<dbReference type="EMBL" id="AAOT01000017">
    <property type="protein sequence ID" value="EAR51124.1"/>
    <property type="molecule type" value="Genomic_DNA"/>
</dbReference>
<gene>
    <name evidence="2" type="ORF">OG2516_18180</name>
</gene>
<name>Q2CEK8_OCEGH</name>
<comment type="caution">
    <text evidence="2">The sequence shown here is derived from an EMBL/GenBank/DDBJ whole genome shotgun (WGS) entry which is preliminary data.</text>
</comment>
<organism evidence="2 3">
    <name type="scientific">Oceanicola granulosus (strain ATCC BAA-861 / DSM 15982 / KCTC 12143 / HTCC2516)</name>
    <dbReference type="NCBI Taxonomy" id="314256"/>
    <lineage>
        <taxon>Bacteria</taxon>
        <taxon>Pseudomonadati</taxon>
        <taxon>Pseudomonadota</taxon>
        <taxon>Alphaproteobacteria</taxon>
        <taxon>Rhodobacterales</taxon>
        <taxon>Roseobacteraceae</taxon>
        <taxon>Oceanicola</taxon>
    </lineage>
</organism>
<protein>
    <submittedName>
        <fullName evidence="2">Uncharacterized protein</fullName>
    </submittedName>
</protein>
<proteinExistence type="predicted"/>
<evidence type="ECO:0000256" key="1">
    <source>
        <dbReference type="SAM" id="MobiDB-lite"/>
    </source>
</evidence>
<keyword evidence="3" id="KW-1185">Reference proteome</keyword>